<dbReference type="InterPro" id="IPR018499">
    <property type="entry name" value="Tetraspanin/Peripherin"/>
</dbReference>
<accession>A0A328E8R7</accession>
<dbReference type="InterPro" id="IPR044991">
    <property type="entry name" value="TET_plant"/>
</dbReference>
<dbReference type="AlphaFoldDB" id="A0A328E8R7"/>
<comment type="caution">
    <text evidence="7">The sequence shown here is derived from an EMBL/GenBank/DDBJ whole genome shotgun (WGS) entry which is preliminary data.</text>
</comment>
<evidence type="ECO:0000256" key="2">
    <source>
        <dbReference type="ARBA" id="ARBA00006840"/>
    </source>
</evidence>
<dbReference type="PANTHER" id="PTHR32191">
    <property type="entry name" value="TETRASPANIN-8-RELATED"/>
    <property type="match status" value="1"/>
</dbReference>
<evidence type="ECO:0000256" key="1">
    <source>
        <dbReference type="ARBA" id="ARBA00004141"/>
    </source>
</evidence>
<evidence type="ECO:0000313" key="8">
    <source>
        <dbReference type="Proteomes" id="UP000249390"/>
    </source>
</evidence>
<name>A0A328E8R7_9ASTE</name>
<proteinExistence type="inferred from homology"/>
<comment type="similarity">
    <text evidence="2">Belongs to the tetraspanin (TM4SF) family.</text>
</comment>
<feature type="transmembrane region" description="Helical" evidence="6">
    <location>
        <begin position="229"/>
        <end position="251"/>
    </location>
</feature>
<evidence type="ECO:0000256" key="4">
    <source>
        <dbReference type="ARBA" id="ARBA00022989"/>
    </source>
</evidence>
<evidence type="ECO:0000256" key="6">
    <source>
        <dbReference type="SAM" id="Phobius"/>
    </source>
</evidence>
<evidence type="ECO:0000256" key="3">
    <source>
        <dbReference type="ARBA" id="ARBA00022692"/>
    </source>
</evidence>
<organism evidence="7 8">
    <name type="scientific">Cuscuta australis</name>
    <dbReference type="NCBI Taxonomy" id="267555"/>
    <lineage>
        <taxon>Eukaryota</taxon>
        <taxon>Viridiplantae</taxon>
        <taxon>Streptophyta</taxon>
        <taxon>Embryophyta</taxon>
        <taxon>Tracheophyta</taxon>
        <taxon>Spermatophyta</taxon>
        <taxon>Magnoliopsida</taxon>
        <taxon>eudicotyledons</taxon>
        <taxon>Gunneridae</taxon>
        <taxon>Pentapetalae</taxon>
        <taxon>asterids</taxon>
        <taxon>lamiids</taxon>
        <taxon>Solanales</taxon>
        <taxon>Convolvulaceae</taxon>
        <taxon>Cuscuteae</taxon>
        <taxon>Cuscuta</taxon>
        <taxon>Cuscuta subgen. Grammica</taxon>
        <taxon>Cuscuta sect. Cleistogrammica</taxon>
    </lineage>
</organism>
<dbReference type="PRINTS" id="PR00259">
    <property type="entry name" value="TMFOUR"/>
</dbReference>
<evidence type="ECO:0000313" key="7">
    <source>
        <dbReference type="EMBL" id="RAL54384.1"/>
    </source>
</evidence>
<sequence length="273" mass="30656">MALNKNVIGAINLVALLLSVPIIATGIWLMTQAEISCINLLNWPVIALGIAILMVAIFGIVGGFRKIQLLMVIYFVAMLVLMVLLGALVAFAFSVTSRGSAHHEPNRAYLEYRFDDYSGWLRRRVHGRVRWARVWNCLSSSDACLKLNQTFHNAQDFFNAPLSPVQSGCCKPPTECGYTYVTPTYWISPINMTADKDCLAWSNNDQLCYGCDSCRAGMLASLRQEWRKAGFVLLATLFFLACVYVVGFCVFRRSKTDELFKKYKQGQHSSSYT</sequence>
<keyword evidence="3 6" id="KW-0812">Transmembrane</keyword>
<feature type="transmembrane region" description="Helical" evidence="6">
    <location>
        <begin position="7"/>
        <end position="29"/>
    </location>
</feature>
<dbReference type="Proteomes" id="UP000249390">
    <property type="component" value="Unassembled WGS sequence"/>
</dbReference>
<reference evidence="7 8" key="1">
    <citation type="submission" date="2018-06" db="EMBL/GenBank/DDBJ databases">
        <title>The Genome of Cuscuta australis (Dodder) Provides Insight into the Evolution of Plant Parasitism.</title>
        <authorList>
            <person name="Liu H."/>
        </authorList>
    </citation>
    <scope>NUCLEOTIDE SEQUENCE [LARGE SCALE GENOMIC DNA]</scope>
    <source>
        <strain evidence="8">cv. Yunnan</strain>
        <tissue evidence="7">Vines</tissue>
    </source>
</reference>
<gene>
    <name evidence="7" type="ORF">DM860_001512</name>
</gene>
<evidence type="ECO:0008006" key="9">
    <source>
        <dbReference type="Google" id="ProtNLM"/>
    </source>
</evidence>
<dbReference type="GO" id="GO:0009734">
    <property type="term" value="P:auxin-activated signaling pathway"/>
    <property type="evidence" value="ECO:0007669"/>
    <property type="project" value="InterPro"/>
</dbReference>
<feature type="transmembrane region" description="Helical" evidence="6">
    <location>
        <begin position="71"/>
        <end position="93"/>
    </location>
</feature>
<feature type="transmembrane region" description="Helical" evidence="6">
    <location>
        <begin position="41"/>
        <end position="64"/>
    </location>
</feature>
<keyword evidence="4 6" id="KW-1133">Transmembrane helix</keyword>
<dbReference type="GO" id="GO:0016020">
    <property type="term" value="C:membrane"/>
    <property type="evidence" value="ECO:0007669"/>
    <property type="project" value="UniProtKB-SubCell"/>
</dbReference>
<comment type="subcellular location">
    <subcellularLocation>
        <location evidence="1">Membrane</location>
        <topology evidence="1">Multi-pass membrane protein</topology>
    </subcellularLocation>
</comment>
<keyword evidence="8" id="KW-1185">Reference proteome</keyword>
<keyword evidence="5 6" id="KW-0472">Membrane</keyword>
<evidence type="ECO:0000256" key="5">
    <source>
        <dbReference type="ARBA" id="ARBA00023136"/>
    </source>
</evidence>
<dbReference type="EMBL" id="NQVE01000009">
    <property type="protein sequence ID" value="RAL54384.1"/>
    <property type="molecule type" value="Genomic_DNA"/>
</dbReference>
<dbReference type="Pfam" id="PF00335">
    <property type="entry name" value="Tetraspanin"/>
    <property type="match status" value="1"/>
</dbReference>
<protein>
    <recommendedName>
        <fullName evidence="9">Tetraspanin</fullName>
    </recommendedName>
</protein>